<name>A0ABT6ZKV7_9ACTN</name>
<dbReference type="Proteomes" id="UP001431693">
    <property type="component" value="Unassembled WGS sequence"/>
</dbReference>
<dbReference type="PANTHER" id="PTHR43685">
    <property type="entry name" value="GLYCOSYLTRANSFERASE"/>
    <property type="match status" value="1"/>
</dbReference>
<dbReference type="RefSeq" id="WP_283712805.1">
    <property type="nucleotide sequence ID" value="NZ_JASJEW010000002.1"/>
</dbReference>
<protein>
    <submittedName>
        <fullName evidence="2">Glycosyltransferase family 2 protein</fullName>
        <ecNumber evidence="2">2.4.-.-</ecNumber>
    </submittedName>
</protein>
<accession>A0ABT6ZKV7</accession>
<dbReference type="EMBL" id="JASJEX010000003">
    <property type="protein sequence ID" value="MDJ1129683.1"/>
    <property type="molecule type" value="Genomic_DNA"/>
</dbReference>
<gene>
    <name evidence="2" type="ORF">QJ043_06275</name>
</gene>
<keyword evidence="2" id="KW-0328">Glycosyltransferase</keyword>
<dbReference type="EC" id="2.4.-.-" evidence="2"/>
<dbReference type="CDD" id="cd00761">
    <property type="entry name" value="Glyco_tranf_GTA_type"/>
    <property type="match status" value="1"/>
</dbReference>
<organism evidence="2 3">
    <name type="scientific">Kribbibacterium absianum</name>
    <dbReference type="NCBI Taxonomy" id="3044210"/>
    <lineage>
        <taxon>Bacteria</taxon>
        <taxon>Bacillati</taxon>
        <taxon>Actinomycetota</taxon>
        <taxon>Coriobacteriia</taxon>
        <taxon>Coriobacteriales</taxon>
        <taxon>Kribbibacteriaceae</taxon>
        <taxon>Kribbibacterium</taxon>
    </lineage>
</organism>
<dbReference type="Pfam" id="PF00535">
    <property type="entry name" value="Glycos_transf_2"/>
    <property type="match status" value="1"/>
</dbReference>
<reference evidence="2" key="1">
    <citation type="submission" date="2023-05" db="EMBL/GenBank/DDBJ databases">
        <title>[olsenella] sp. nov., isolated from a pig farm feces dump.</title>
        <authorList>
            <person name="Chang Y.-H."/>
        </authorList>
    </citation>
    <scope>NUCLEOTIDE SEQUENCE</scope>
    <source>
        <strain evidence="2">YH-ols2217</strain>
    </source>
</reference>
<dbReference type="SUPFAM" id="SSF53448">
    <property type="entry name" value="Nucleotide-diphospho-sugar transferases"/>
    <property type="match status" value="1"/>
</dbReference>
<dbReference type="Gene3D" id="3.90.550.10">
    <property type="entry name" value="Spore Coat Polysaccharide Biosynthesis Protein SpsA, Chain A"/>
    <property type="match status" value="1"/>
</dbReference>
<evidence type="ECO:0000259" key="1">
    <source>
        <dbReference type="Pfam" id="PF00535"/>
    </source>
</evidence>
<dbReference type="InterPro" id="IPR001173">
    <property type="entry name" value="Glyco_trans_2-like"/>
</dbReference>
<feature type="domain" description="Glycosyltransferase 2-like" evidence="1">
    <location>
        <begin position="9"/>
        <end position="174"/>
    </location>
</feature>
<dbReference type="InterPro" id="IPR029044">
    <property type="entry name" value="Nucleotide-diphossugar_trans"/>
</dbReference>
<proteinExistence type="predicted"/>
<dbReference type="InterPro" id="IPR050834">
    <property type="entry name" value="Glycosyltransf_2"/>
</dbReference>
<dbReference type="PANTHER" id="PTHR43685:SF2">
    <property type="entry name" value="GLYCOSYLTRANSFERASE 2-LIKE DOMAIN-CONTAINING PROTEIN"/>
    <property type="match status" value="1"/>
</dbReference>
<sequence length="355" mass="41267">MVAKPPTVSVIMPVYNVERYVARAVESIQNQTFRDWELICVDDGSSDGSGAVLDRLASRDWRIEVIHTENQGAAAARNVALDRARGIYVHFIDADDWVEKDMLEQEVAFARVHALELVVAGFTIETYYTDDEHLTEEKRVPTQVFDTRAQFRSEAWRLFDQNLLYTPWNKLFLRERIERLGLRFRPTFWDDFPFVLDYIRDVERVGVIDRCFYHFGRSREESETARWRPNMYDKREEEHTWMLDLYDHWGLSADPVSVEMIQRRYIERLVGCIENACNPASELAGADLKAAVSQMIESPRAQQAVELAVPRTWMMRAMLLPIRQKNVSMAIAEGRVISAVKRGNVKLFATLKGRR</sequence>
<evidence type="ECO:0000313" key="2">
    <source>
        <dbReference type="EMBL" id="MDJ1129683.1"/>
    </source>
</evidence>
<keyword evidence="3" id="KW-1185">Reference proteome</keyword>
<dbReference type="GO" id="GO:0016757">
    <property type="term" value="F:glycosyltransferase activity"/>
    <property type="evidence" value="ECO:0007669"/>
    <property type="project" value="UniProtKB-KW"/>
</dbReference>
<comment type="caution">
    <text evidence="2">The sequence shown here is derived from an EMBL/GenBank/DDBJ whole genome shotgun (WGS) entry which is preliminary data.</text>
</comment>
<evidence type="ECO:0000313" key="3">
    <source>
        <dbReference type="Proteomes" id="UP001431693"/>
    </source>
</evidence>
<keyword evidence="2" id="KW-0808">Transferase</keyword>